<organism evidence="1 2">
    <name type="scientific">Streptomyces collinus</name>
    <dbReference type="NCBI Taxonomy" id="42684"/>
    <lineage>
        <taxon>Bacteria</taxon>
        <taxon>Bacillati</taxon>
        <taxon>Actinomycetota</taxon>
        <taxon>Actinomycetes</taxon>
        <taxon>Kitasatosporales</taxon>
        <taxon>Streptomycetaceae</taxon>
        <taxon>Streptomyces</taxon>
    </lineage>
</organism>
<protein>
    <submittedName>
        <fullName evidence="1">Pimeloyl-ACP methyl ester carboxylesterase</fullName>
    </submittedName>
</protein>
<dbReference type="SUPFAM" id="SSF53474">
    <property type="entry name" value="alpha/beta-Hydrolases"/>
    <property type="match status" value="1"/>
</dbReference>
<dbReference type="InterPro" id="IPR029058">
    <property type="entry name" value="AB_hydrolase_fold"/>
</dbReference>
<evidence type="ECO:0000313" key="2">
    <source>
        <dbReference type="Proteomes" id="UP000579531"/>
    </source>
</evidence>
<name>A0AA89U1Z4_STRCU</name>
<accession>A0AA89U1Z4</accession>
<dbReference type="AlphaFoldDB" id="A0AA89U1Z4"/>
<comment type="caution">
    <text evidence="1">The sequence shown here is derived from an EMBL/GenBank/DDBJ whole genome shotgun (WGS) entry which is preliminary data.</text>
</comment>
<dbReference type="Proteomes" id="UP000579531">
    <property type="component" value="Unassembled WGS sequence"/>
</dbReference>
<evidence type="ECO:0000313" key="1">
    <source>
        <dbReference type="EMBL" id="MBB5816133.1"/>
    </source>
</evidence>
<dbReference type="EMBL" id="JACHLX010000001">
    <property type="protein sequence ID" value="MBB5816133.1"/>
    <property type="molecule type" value="Genomic_DNA"/>
</dbReference>
<dbReference type="Gene3D" id="3.40.50.1820">
    <property type="entry name" value="alpha/beta hydrolase"/>
    <property type="match status" value="1"/>
</dbReference>
<keyword evidence="2" id="KW-1185">Reference proteome</keyword>
<proteinExistence type="predicted"/>
<reference evidence="1 2" key="1">
    <citation type="submission" date="2020-08" db="EMBL/GenBank/DDBJ databases">
        <title>Sequencing the genomes of 1000 actinobacteria strains.</title>
        <authorList>
            <person name="Klenk H.-P."/>
        </authorList>
    </citation>
    <scope>NUCLEOTIDE SEQUENCE [LARGE SCALE GENOMIC DNA]</scope>
    <source>
        <strain evidence="1 2">DSM 40129</strain>
    </source>
</reference>
<dbReference type="GeneID" id="93843581"/>
<gene>
    <name evidence="1" type="ORF">HNR72_007161</name>
</gene>
<sequence length="120" mass="13450">MLASVRSLGFLKGRSPAAEIEEKGYFDADGHRMSPALVEDIAGLDVYGRSAPYRGPVQILHGDKDDIAPPAYVRRRYLDHYDGIAELEIVEGADHAWGTVPHRTTLHQSTLRFLRRHLQS</sequence>
<dbReference type="RefSeq" id="WP_311241170.1">
    <property type="nucleotide sequence ID" value="NZ_BAABFE010000005.1"/>
</dbReference>